<feature type="region of interest" description="Disordered" evidence="1">
    <location>
        <begin position="369"/>
        <end position="407"/>
    </location>
</feature>
<proteinExistence type="predicted"/>
<evidence type="ECO:0000259" key="2">
    <source>
        <dbReference type="PROSITE" id="PS50994"/>
    </source>
</evidence>
<dbReference type="PANTHER" id="PTHR11439:SF463">
    <property type="entry name" value="REVERSE TRANSCRIPTASE TY1_COPIA-TYPE DOMAIN-CONTAINING PROTEIN"/>
    <property type="match status" value="1"/>
</dbReference>
<dbReference type="Gene3D" id="3.30.420.10">
    <property type="entry name" value="Ribonuclease H-like superfamily/Ribonuclease H"/>
    <property type="match status" value="1"/>
</dbReference>
<dbReference type="InterPro" id="IPR012337">
    <property type="entry name" value="RNaseH-like_sf"/>
</dbReference>
<dbReference type="Pfam" id="PF00665">
    <property type="entry name" value="rve"/>
    <property type="match status" value="1"/>
</dbReference>
<dbReference type="PANTHER" id="PTHR11439">
    <property type="entry name" value="GAG-POL-RELATED RETROTRANSPOSON"/>
    <property type="match status" value="1"/>
</dbReference>
<evidence type="ECO:0000313" key="3">
    <source>
        <dbReference type="EMBL" id="CAE2265208.1"/>
    </source>
</evidence>
<dbReference type="PROSITE" id="PS50994">
    <property type="entry name" value="INTEGRASE"/>
    <property type="match status" value="1"/>
</dbReference>
<dbReference type="EMBL" id="HBKN01007623">
    <property type="protein sequence ID" value="CAE2265208.1"/>
    <property type="molecule type" value="Transcribed_RNA"/>
</dbReference>
<dbReference type="GO" id="GO:0003676">
    <property type="term" value="F:nucleic acid binding"/>
    <property type="evidence" value="ECO:0007669"/>
    <property type="project" value="InterPro"/>
</dbReference>
<gene>
    <name evidence="3" type="ORF">GTHE00462_LOCUS6055</name>
</gene>
<evidence type="ECO:0000256" key="1">
    <source>
        <dbReference type="SAM" id="MobiDB-lite"/>
    </source>
</evidence>
<name>A0A7S4JJT0_GUITH</name>
<feature type="compositionally biased region" description="Basic and acidic residues" evidence="1">
    <location>
        <begin position="395"/>
        <end position="407"/>
    </location>
</feature>
<dbReference type="InterPro" id="IPR001584">
    <property type="entry name" value="Integrase_cat-core"/>
</dbReference>
<feature type="domain" description="Integrase catalytic" evidence="2">
    <location>
        <begin position="89"/>
        <end position="272"/>
    </location>
</feature>
<dbReference type="AlphaFoldDB" id="A0A7S4JJT0"/>
<reference evidence="3" key="1">
    <citation type="submission" date="2021-01" db="EMBL/GenBank/DDBJ databases">
        <authorList>
            <person name="Corre E."/>
            <person name="Pelletier E."/>
            <person name="Niang G."/>
            <person name="Scheremetjew M."/>
            <person name="Finn R."/>
            <person name="Kale V."/>
            <person name="Holt S."/>
            <person name="Cochrane G."/>
            <person name="Meng A."/>
            <person name="Brown T."/>
            <person name="Cohen L."/>
        </authorList>
    </citation>
    <scope>NUCLEOTIDE SEQUENCE</scope>
    <source>
        <strain evidence="3">CCMP 2712</strain>
    </source>
</reference>
<dbReference type="Pfam" id="PF07727">
    <property type="entry name" value="RVT_2"/>
    <property type="match status" value="1"/>
</dbReference>
<organism evidence="3">
    <name type="scientific">Guillardia theta</name>
    <name type="common">Cryptophyte</name>
    <name type="synonym">Cryptomonas phi</name>
    <dbReference type="NCBI Taxonomy" id="55529"/>
    <lineage>
        <taxon>Eukaryota</taxon>
        <taxon>Cryptophyceae</taxon>
        <taxon>Pyrenomonadales</taxon>
        <taxon>Geminigeraceae</taxon>
        <taxon>Guillardia</taxon>
    </lineage>
</organism>
<sequence length="1258" mass="143002">MHDSVAGDVPIFCVSAEAGTVCLTKAHVTPGPSFDGKSTQSLSDAVLWHMKTGHPDCRVQKLLADTVKYITFNRRLIHSPCHVCRISKFVSRPVHKQTSFRQERVGDVNALWYVDLKDMVAVSEPSGYRYFLIVVDAFSGYLIVRPMKSKSQTSDILMELLRQEEKSVKRNGVQRIISDNGSEFSSSELEAFVRETGLKWDRIPDYSQVYNSLAERGIRAVSTIHRTLLKQSALPIEKWEFSVMQATYLYNALPSFRNFGNLSPYTIYNGDVFDFKSLKTFGCMTFFKNNVRSSKIEDPAKQGIMLGNANAFPGHTIGYLVWCVDDNKIYHTNNLTCDEFFFPFRRAGRMNWQEDPEVVVKHDIDMEDDSPVKGVEDERSEAVNARTSGRRKRTRLEDHSLESDDEGVRAAEMVCQDSDEDYVPTVMVDGGREDADHTDTEAASSTKTCRTRRDFRKQRRDAENRFINRRAEVVMDDGKVRTGTITQVVFKDDTFLVRVTFDDKYWILIHPDSENVRILSMGKEVTMIAMSEAETSELLPGDELQSGVLPKNVFELTGCNDYYFRAFPQKGDNILSQLVEKTVRGNPDVFLMHRKSPLSSQLVPGKVLNGDGKEVLFVLDEGNRSTTSQHSARWIPLRRERWNDVVPLMEPGDDIDVARDPDCIDLGTSELTQCFPDSRMLVTNMALVVPVWEAVKLSAAFLSRAPPSVQDSSSTADPRNRREMLLHKDRELWEAAERAEIQKMEERRVWEVVPRSDETRGKILARAMWVYSSKRDLHGNILKRKARLVVMGNLLPTSEELFAPTTSMDNIRLLLSIAAGNGWIIAFRDIAAAFLYSELNEPMFMIPPDIMALPPNVLLKVTKAIYGTRTAPRRWWEKLSREFLRLGAEPVGHDEIIYRYEHNGSRILITTWVDDLLLVCENQEICNYFLDCLSKVFDFSGSEATGTFLGIRVHQDLTKGTITLSQKHFIEQLVEKFGIALRSVFTILPGVYMRSYHLEGELLDKFSVRQYQALLGTILYVANGTRADISFAVSLLSRFARAPRVRDWDALVHLARYLYTTRDICIVYHQRGVSVNQEVFHNELVAASDSDWGTDVLTRRSQSGWAIVMNGGVISYGSKAQKVISLSSSEAEIYATSVVAKHIKMYRSLLQQLGFCQQRPTMLLLDNEPCIRLLTEKRAYSRLKHIDLRAKFAVLMVDEGELLPVKVPTKFQPADLFTKILPFTRWKAIGSFLFGEDFNAQGVCCSDDFHPNENDGIL</sequence>
<protein>
    <recommendedName>
        <fullName evidence="2">Integrase catalytic domain-containing protein</fullName>
    </recommendedName>
</protein>
<dbReference type="SUPFAM" id="SSF53098">
    <property type="entry name" value="Ribonuclease H-like"/>
    <property type="match status" value="1"/>
</dbReference>
<dbReference type="InterPro" id="IPR013103">
    <property type="entry name" value="RVT_2"/>
</dbReference>
<dbReference type="InterPro" id="IPR036397">
    <property type="entry name" value="RNaseH_sf"/>
</dbReference>
<dbReference type="GO" id="GO:0015074">
    <property type="term" value="P:DNA integration"/>
    <property type="evidence" value="ECO:0007669"/>
    <property type="project" value="InterPro"/>
</dbReference>
<dbReference type="CDD" id="cd09272">
    <property type="entry name" value="RNase_HI_RT_Ty1"/>
    <property type="match status" value="1"/>
</dbReference>
<accession>A0A7S4JJT0</accession>
<dbReference type="InterPro" id="IPR043502">
    <property type="entry name" value="DNA/RNA_pol_sf"/>
</dbReference>
<dbReference type="SUPFAM" id="SSF56672">
    <property type="entry name" value="DNA/RNA polymerases"/>
    <property type="match status" value="1"/>
</dbReference>
<feature type="compositionally biased region" description="Basic and acidic residues" evidence="1">
    <location>
        <begin position="369"/>
        <end position="381"/>
    </location>
</feature>